<dbReference type="CDD" id="cd07185">
    <property type="entry name" value="OmpA_C-like"/>
    <property type="match status" value="1"/>
</dbReference>
<organism evidence="7 8">
    <name type="scientific">Kriegella aquimaris</name>
    <dbReference type="NCBI Taxonomy" id="192904"/>
    <lineage>
        <taxon>Bacteria</taxon>
        <taxon>Pseudomonadati</taxon>
        <taxon>Bacteroidota</taxon>
        <taxon>Flavobacteriia</taxon>
        <taxon>Flavobacteriales</taxon>
        <taxon>Flavobacteriaceae</taxon>
        <taxon>Kriegella</taxon>
    </lineage>
</organism>
<dbReference type="SUPFAM" id="SSF82171">
    <property type="entry name" value="DPP6 N-terminal domain-like"/>
    <property type="match status" value="1"/>
</dbReference>
<dbReference type="InterPro" id="IPR050330">
    <property type="entry name" value="Bact_OuterMem_StrucFunc"/>
</dbReference>
<dbReference type="Pfam" id="PF00691">
    <property type="entry name" value="OmpA"/>
    <property type="match status" value="1"/>
</dbReference>
<dbReference type="AlphaFoldDB" id="A0A1G9TKQ5"/>
<accession>A0A1G9TKQ5</accession>
<evidence type="ECO:0000256" key="4">
    <source>
        <dbReference type="PROSITE-ProRule" id="PRU00473"/>
    </source>
</evidence>
<evidence type="ECO:0000256" key="2">
    <source>
        <dbReference type="ARBA" id="ARBA00023136"/>
    </source>
</evidence>
<feature type="domain" description="OmpA-like" evidence="6">
    <location>
        <begin position="522"/>
        <end position="644"/>
    </location>
</feature>
<dbReference type="PRINTS" id="PR01021">
    <property type="entry name" value="OMPADOMAIN"/>
</dbReference>
<evidence type="ECO:0000313" key="8">
    <source>
        <dbReference type="Proteomes" id="UP000199440"/>
    </source>
</evidence>
<name>A0A1G9TKQ5_9FLAO</name>
<dbReference type="GO" id="GO:0009279">
    <property type="term" value="C:cell outer membrane"/>
    <property type="evidence" value="ECO:0007669"/>
    <property type="project" value="UniProtKB-SubCell"/>
</dbReference>
<feature type="signal peptide" evidence="5">
    <location>
        <begin position="1"/>
        <end position="19"/>
    </location>
</feature>
<dbReference type="PANTHER" id="PTHR30329">
    <property type="entry name" value="STATOR ELEMENT OF FLAGELLAR MOTOR COMPLEX"/>
    <property type="match status" value="1"/>
</dbReference>
<keyword evidence="5" id="KW-0732">Signal</keyword>
<dbReference type="Proteomes" id="UP000199440">
    <property type="component" value="Unassembled WGS sequence"/>
</dbReference>
<dbReference type="OrthoDB" id="9809364at2"/>
<proteinExistence type="predicted"/>
<evidence type="ECO:0000256" key="5">
    <source>
        <dbReference type="SAM" id="SignalP"/>
    </source>
</evidence>
<protein>
    <submittedName>
        <fullName evidence="7">OmpA family protein</fullName>
    </submittedName>
</protein>
<dbReference type="SUPFAM" id="SSF49464">
    <property type="entry name" value="Carboxypeptidase regulatory domain-like"/>
    <property type="match status" value="1"/>
</dbReference>
<evidence type="ECO:0000256" key="1">
    <source>
        <dbReference type="ARBA" id="ARBA00004442"/>
    </source>
</evidence>
<dbReference type="EMBL" id="FNGV01000009">
    <property type="protein sequence ID" value="SDM48202.1"/>
    <property type="molecule type" value="Genomic_DNA"/>
</dbReference>
<gene>
    <name evidence="7" type="ORF">SAMN04488514_109107</name>
</gene>
<evidence type="ECO:0000313" key="7">
    <source>
        <dbReference type="EMBL" id="SDM48202.1"/>
    </source>
</evidence>
<dbReference type="Gene3D" id="3.30.1330.60">
    <property type="entry name" value="OmpA-like domain"/>
    <property type="match status" value="1"/>
</dbReference>
<evidence type="ECO:0000256" key="3">
    <source>
        <dbReference type="ARBA" id="ARBA00023237"/>
    </source>
</evidence>
<dbReference type="InterPro" id="IPR006664">
    <property type="entry name" value="OMP_bac"/>
</dbReference>
<keyword evidence="8" id="KW-1185">Reference proteome</keyword>
<evidence type="ECO:0000259" key="6">
    <source>
        <dbReference type="PROSITE" id="PS51123"/>
    </source>
</evidence>
<keyword evidence="2 4" id="KW-0472">Membrane</keyword>
<dbReference type="InterPro" id="IPR006665">
    <property type="entry name" value="OmpA-like"/>
</dbReference>
<dbReference type="PROSITE" id="PS51123">
    <property type="entry name" value="OMPA_2"/>
    <property type="match status" value="1"/>
</dbReference>
<dbReference type="RefSeq" id="WP_089892208.1">
    <property type="nucleotide sequence ID" value="NZ_FNGV01000009.1"/>
</dbReference>
<dbReference type="InterPro" id="IPR036737">
    <property type="entry name" value="OmpA-like_sf"/>
</dbReference>
<feature type="chain" id="PRO_5011484307" evidence="5">
    <location>
        <begin position="20"/>
        <end position="649"/>
    </location>
</feature>
<dbReference type="SUPFAM" id="SSF103088">
    <property type="entry name" value="OmpA-like"/>
    <property type="match status" value="1"/>
</dbReference>
<dbReference type="STRING" id="192904.SAMN04488514_109107"/>
<dbReference type="InterPro" id="IPR008969">
    <property type="entry name" value="CarboxyPept-like_regulatory"/>
</dbReference>
<reference evidence="7 8" key="1">
    <citation type="submission" date="2016-10" db="EMBL/GenBank/DDBJ databases">
        <authorList>
            <person name="de Groot N.N."/>
        </authorList>
    </citation>
    <scope>NUCLEOTIDE SEQUENCE [LARGE SCALE GENOMIC DNA]</scope>
    <source>
        <strain evidence="7 8">DSM 19886</strain>
    </source>
</reference>
<comment type="subcellular location">
    <subcellularLocation>
        <location evidence="1">Cell outer membrane</location>
    </subcellularLocation>
</comment>
<sequence>MKLKIFLLFFGLFWGLSHAQEKKSRADKYFYSYAYADAISEYQKEMTKGALTKEQRLNLADAYFKTKDYANASKIYLDVNKSDSTMSNHRFNKMLQSLAQTSETGQVKSLLKSNRGSLRNELLENAEFNFELLETTANSSIDFQVFNIKGNSAQADFSPTFYKNELLFSSSRMQKSKDVYAPSGESYLDIYRGKIEATGDVVNINEFTGIPNSKYHEATPYFSDKLNQIFYIASNEDRGKLLFDEKGKNALAIVIVKNGAGADQPFNYLLRDLSVSFYYPFYDESSDRLYFSANFDDGYGGTDLYYVSTFNGQIMSQPVNLGPRVNSAANEIAPFIFDGSLYFSSDVFYGLGGMDIYKANQRPDNTFSIPVNLGSGINSDADDFGFIIKENGSSEFSGFFSSNRSGGKGNDDIYGFKVSEKPGLKTFAVKGTVLKPRSSQGIAEASVKVLDTEGNTIKEVLTQNNGSYQLEIPWRETIVLEISKKKHSIFSQKYTGNEQEEVQKKPLVIEMAYLEDVVEPKEGKTVLKLQKIKFAKAKSNLTPETLVQLDKVADLLLKFPKMRVKIESHTDSRGSSYSNKKISQQRSEALYSYLMKKGVPSENIIGVLGYGEEQITNSCTNGAFCLDFLHDQNVRSLFVVDNYDELLNQ</sequence>
<keyword evidence="3" id="KW-0998">Cell outer membrane</keyword>
<dbReference type="PANTHER" id="PTHR30329:SF21">
    <property type="entry name" value="LIPOPROTEIN YIAD-RELATED"/>
    <property type="match status" value="1"/>
</dbReference>